<reference evidence="2" key="1">
    <citation type="submission" date="2022-09" db="EMBL/GenBank/DDBJ databases">
        <title>Tahibacter sp. nov., isolated from a fresh water.</title>
        <authorList>
            <person name="Baek J.H."/>
            <person name="Lee J.K."/>
            <person name="Kim J.M."/>
            <person name="Jeon C.O."/>
        </authorList>
    </citation>
    <scope>NUCLEOTIDE SEQUENCE</scope>
    <source>
        <strain evidence="2">W38</strain>
    </source>
</reference>
<dbReference type="InterPro" id="IPR039448">
    <property type="entry name" value="Beta_helix"/>
</dbReference>
<dbReference type="Proteomes" id="UP001064632">
    <property type="component" value="Chromosome"/>
</dbReference>
<dbReference type="InterPro" id="IPR059226">
    <property type="entry name" value="Choice_anch_Q_dom"/>
</dbReference>
<protein>
    <submittedName>
        <fullName evidence="2">Right-handed parallel beta-helix repeat-containing protein</fullName>
    </submittedName>
</protein>
<dbReference type="RefSeq" id="WP_261692831.1">
    <property type="nucleotide sequence ID" value="NZ_CP104694.1"/>
</dbReference>
<evidence type="ECO:0000313" key="3">
    <source>
        <dbReference type="Proteomes" id="UP001064632"/>
    </source>
</evidence>
<keyword evidence="3" id="KW-1185">Reference proteome</keyword>
<dbReference type="InterPro" id="IPR011050">
    <property type="entry name" value="Pectin_lyase_fold/virulence"/>
</dbReference>
<proteinExistence type="predicted"/>
<name>A0ABY6B7G2_9GAMM</name>
<dbReference type="SUPFAM" id="SSF51126">
    <property type="entry name" value="Pectin lyase-like"/>
    <property type="match status" value="1"/>
</dbReference>
<evidence type="ECO:0000259" key="1">
    <source>
        <dbReference type="Pfam" id="PF13229"/>
    </source>
</evidence>
<dbReference type="InterPro" id="IPR012334">
    <property type="entry name" value="Pectin_lyas_fold"/>
</dbReference>
<dbReference type="EMBL" id="CP104694">
    <property type="protein sequence ID" value="UXI65835.1"/>
    <property type="molecule type" value="Genomic_DNA"/>
</dbReference>
<dbReference type="NCBIfam" id="NF041518">
    <property type="entry name" value="choice_anch_Q"/>
    <property type="match status" value="1"/>
</dbReference>
<dbReference type="Pfam" id="PF13229">
    <property type="entry name" value="Beta_helix"/>
    <property type="match status" value="1"/>
</dbReference>
<feature type="domain" description="Right handed beta helix" evidence="1">
    <location>
        <begin position="57"/>
        <end position="245"/>
    </location>
</feature>
<sequence length="403" mass="42739">MAQAGDTVLLHGGTYHTSTLGLYGAMTSALPVTLQSAPGEWAVLDGSNAAADTPIFYIQGSGYQIRSLEIANARKSAISIDGGHDLVIADCVVRDSIGGAVYPYNGAHHLRIERNDFHHNIRSNQPTPRPDGGWPSAVNLSDHDDVVTDNLIHENWGEGMGIYGQRHRVARNRLHDNYSVDLYANNLVDSEVSANFVYTRGLADYFRFGSAAIGIDLAAESGTDPNGFSNNRVVNNLVTGARRRCLGQWNGFGNRPAQNSLVAFNTLVCAATEGTMVFDDGPHTGVVVRNNVLVQSLPGSPLIALGTSPAITFDHNARWGGQTIPGAAMGAGDITADPRLRCAASGTRNGLRLRADSPLRDAALPDASVATDADGAQRVSGSAPDIGALEYPVDTLLYADFDC</sequence>
<accession>A0ABY6B7G2</accession>
<gene>
    <name evidence="2" type="ORF">N4264_13790</name>
</gene>
<dbReference type="Gene3D" id="2.160.20.10">
    <property type="entry name" value="Single-stranded right-handed beta-helix, Pectin lyase-like"/>
    <property type="match status" value="1"/>
</dbReference>
<evidence type="ECO:0000313" key="2">
    <source>
        <dbReference type="EMBL" id="UXI65835.1"/>
    </source>
</evidence>
<organism evidence="2 3">
    <name type="scientific">Tahibacter amnicola</name>
    <dbReference type="NCBI Taxonomy" id="2976241"/>
    <lineage>
        <taxon>Bacteria</taxon>
        <taxon>Pseudomonadati</taxon>
        <taxon>Pseudomonadota</taxon>
        <taxon>Gammaproteobacteria</taxon>
        <taxon>Lysobacterales</taxon>
        <taxon>Rhodanobacteraceae</taxon>
        <taxon>Tahibacter</taxon>
    </lineage>
</organism>